<name>A0A2M9CXB1_9BACT</name>
<keyword evidence="4" id="KW-1185">Reference proteome</keyword>
<dbReference type="PANTHER" id="PTHR14969">
    <property type="entry name" value="SPHINGOSINE-1-PHOSPHATE PHOSPHOHYDROLASE"/>
    <property type="match status" value="1"/>
</dbReference>
<dbReference type="RefSeq" id="WP_100315006.1">
    <property type="nucleotide sequence ID" value="NZ_PGFG01000001.1"/>
</dbReference>
<dbReference type="InterPro" id="IPR000326">
    <property type="entry name" value="PAP2/HPO"/>
</dbReference>
<dbReference type="EMBL" id="PGFG01000001">
    <property type="protein sequence ID" value="PJJ76552.1"/>
    <property type="molecule type" value="Genomic_DNA"/>
</dbReference>
<dbReference type="Gene3D" id="1.20.144.10">
    <property type="entry name" value="Phosphatidic acid phosphatase type 2/haloperoxidase"/>
    <property type="match status" value="2"/>
</dbReference>
<dbReference type="AlphaFoldDB" id="A0A2M9CXB1"/>
<keyword evidence="1" id="KW-0812">Transmembrane</keyword>
<evidence type="ECO:0000313" key="3">
    <source>
        <dbReference type="EMBL" id="PJJ76552.1"/>
    </source>
</evidence>
<dbReference type="SUPFAM" id="SSF48317">
    <property type="entry name" value="Acid phosphatase/Vanadium-dependent haloperoxidase"/>
    <property type="match status" value="1"/>
</dbReference>
<evidence type="ECO:0000256" key="1">
    <source>
        <dbReference type="SAM" id="Phobius"/>
    </source>
</evidence>
<feature type="transmembrane region" description="Helical" evidence="1">
    <location>
        <begin position="169"/>
        <end position="187"/>
    </location>
</feature>
<sequence>MKRHMILCVIKNFMFDFQHWDIHLLEKLNIHHAPVWDASMNVVTYSAAYVSILIPLICIFIAFRQKDAFLRIKAWFVISCLATASLFSWGIKNTIERPRPWHMYAFIEKKTSGGGWSFPSGHTTGAFAVAFSMSIAFRRKRWMMPVLLGWASVVGYSRMDLGVHYPSDVLGGILTAALAVGLNYVFFKKAFQRYRDGMWKYNIVKSDPPELQS</sequence>
<feature type="domain" description="Phosphatidic acid phosphatase type 2/haloperoxidase" evidence="2">
    <location>
        <begin position="70"/>
        <end position="184"/>
    </location>
</feature>
<dbReference type="InterPro" id="IPR036938">
    <property type="entry name" value="PAP2/HPO_sf"/>
</dbReference>
<dbReference type="PANTHER" id="PTHR14969:SF13">
    <property type="entry name" value="AT30094P"/>
    <property type="match status" value="1"/>
</dbReference>
<proteinExistence type="predicted"/>
<evidence type="ECO:0000259" key="2">
    <source>
        <dbReference type="SMART" id="SM00014"/>
    </source>
</evidence>
<feature type="transmembrane region" description="Helical" evidence="1">
    <location>
        <begin position="142"/>
        <end position="157"/>
    </location>
</feature>
<dbReference type="OrthoDB" id="9773582at2"/>
<comment type="caution">
    <text evidence="3">The sequence shown here is derived from an EMBL/GenBank/DDBJ whole genome shotgun (WGS) entry which is preliminary data.</text>
</comment>
<accession>A0A2M9CXB1</accession>
<dbReference type="CDD" id="cd03392">
    <property type="entry name" value="PAP2_like_2"/>
    <property type="match status" value="1"/>
</dbReference>
<dbReference type="Proteomes" id="UP000230000">
    <property type="component" value="Unassembled WGS sequence"/>
</dbReference>
<organism evidence="3 4">
    <name type="scientific">Thermoflavifilum aggregans</name>
    <dbReference type="NCBI Taxonomy" id="454188"/>
    <lineage>
        <taxon>Bacteria</taxon>
        <taxon>Pseudomonadati</taxon>
        <taxon>Bacteroidota</taxon>
        <taxon>Chitinophagia</taxon>
        <taxon>Chitinophagales</taxon>
        <taxon>Chitinophagaceae</taxon>
        <taxon>Thermoflavifilum</taxon>
    </lineage>
</organism>
<gene>
    <name evidence="3" type="ORF">BXY57_2180</name>
</gene>
<keyword evidence="1" id="KW-0472">Membrane</keyword>
<evidence type="ECO:0000313" key="4">
    <source>
        <dbReference type="Proteomes" id="UP000230000"/>
    </source>
</evidence>
<reference evidence="3 4" key="1">
    <citation type="submission" date="2017-11" db="EMBL/GenBank/DDBJ databases">
        <title>Genomic Encyclopedia of Archaeal and Bacterial Type Strains, Phase II (KMG-II): From Individual Species to Whole Genera.</title>
        <authorList>
            <person name="Goeker M."/>
        </authorList>
    </citation>
    <scope>NUCLEOTIDE SEQUENCE [LARGE SCALE GENOMIC DNA]</scope>
    <source>
        <strain evidence="3 4">DSM 27268</strain>
    </source>
</reference>
<dbReference type="SMART" id="SM00014">
    <property type="entry name" value="acidPPc"/>
    <property type="match status" value="1"/>
</dbReference>
<feature type="transmembrane region" description="Helical" evidence="1">
    <location>
        <begin position="42"/>
        <end position="63"/>
    </location>
</feature>
<feature type="transmembrane region" description="Helical" evidence="1">
    <location>
        <begin position="75"/>
        <end position="95"/>
    </location>
</feature>
<protein>
    <submittedName>
        <fullName evidence="3">Membrane-associated phospholipid phosphatase</fullName>
    </submittedName>
</protein>
<keyword evidence="1" id="KW-1133">Transmembrane helix</keyword>
<dbReference type="Pfam" id="PF01569">
    <property type="entry name" value="PAP2"/>
    <property type="match status" value="1"/>
</dbReference>